<feature type="active site" description="Proton acceptor" evidence="4">
    <location>
        <position position="255"/>
    </location>
</feature>
<protein>
    <submittedName>
        <fullName evidence="7">Uncharacterized protein</fullName>
    </submittedName>
</protein>
<evidence type="ECO:0000256" key="4">
    <source>
        <dbReference type="PIRSR" id="PIRSR005739-1"/>
    </source>
</evidence>
<dbReference type="SUPFAM" id="SSF46785">
    <property type="entry name" value="Winged helix' DNA-binding domain"/>
    <property type="match status" value="1"/>
</dbReference>
<dbReference type="InterPro" id="IPR036388">
    <property type="entry name" value="WH-like_DNA-bd_sf"/>
</dbReference>
<dbReference type="Proteomes" id="UP000631114">
    <property type="component" value="Unassembled WGS sequence"/>
</dbReference>
<dbReference type="AlphaFoldDB" id="A0A835HRX3"/>
<dbReference type="EMBL" id="JADFTS010000006">
    <property type="protein sequence ID" value="KAF9603317.1"/>
    <property type="molecule type" value="Genomic_DNA"/>
</dbReference>
<evidence type="ECO:0000256" key="1">
    <source>
        <dbReference type="ARBA" id="ARBA00022603"/>
    </source>
</evidence>
<evidence type="ECO:0000256" key="2">
    <source>
        <dbReference type="ARBA" id="ARBA00022679"/>
    </source>
</evidence>
<accession>A0A835HRX3</accession>
<name>A0A835HRX3_9MAGN</name>
<dbReference type="PIRSF" id="PIRSF005739">
    <property type="entry name" value="O-mtase"/>
    <property type="match status" value="1"/>
</dbReference>
<dbReference type="InterPro" id="IPR012967">
    <property type="entry name" value="COMT_dimerisation"/>
</dbReference>
<reference evidence="7 8" key="1">
    <citation type="submission" date="2020-10" db="EMBL/GenBank/DDBJ databases">
        <title>The Coptis chinensis genome and diversification of protoberbering-type alkaloids.</title>
        <authorList>
            <person name="Wang B."/>
            <person name="Shu S."/>
            <person name="Song C."/>
            <person name="Liu Y."/>
        </authorList>
    </citation>
    <scope>NUCLEOTIDE SEQUENCE [LARGE SCALE GENOMIC DNA]</scope>
    <source>
        <strain evidence="7">HL-2020</strain>
        <tissue evidence="7">Leaf</tissue>
    </source>
</reference>
<comment type="caution">
    <text evidence="7">The sequence shown here is derived from an EMBL/GenBank/DDBJ whole genome shotgun (WGS) entry which is preliminary data.</text>
</comment>
<dbReference type="FunFam" id="1.10.10.10:FF:000357">
    <property type="entry name" value="Caffeic acid 3-O-methyltransferase"/>
    <property type="match status" value="1"/>
</dbReference>
<dbReference type="InterPro" id="IPR029063">
    <property type="entry name" value="SAM-dependent_MTases_sf"/>
</dbReference>
<dbReference type="OrthoDB" id="1606438at2759"/>
<keyword evidence="2" id="KW-0808">Transferase</keyword>
<dbReference type="CDD" id="cd02440">
    <property type="entry name" value="AdoMet_MTases"/>
    <property type="match status" value="1"/>
</dbReference>
<dbReference type="PROSITE" id="PS51683">
    <property type="entry name" value="SAM_OMT_II"/>
    <property type="match status" value="1"/>
</dbReference>
<organism evidence="7 8">
    <name type="scientific">Coptis chinensis</name>
    <dbReference type="NCBI Taxonomy" id="261450"/>
    <lineage>
        <taxon>Eukaryota</taxon>
        <taxon>Viridiplantae</taxon>
        <taxon>Streptophyta</taxon>
        <taxon>Embryophyta</taxon>
        <taxon>Tracheophyta</taxon>
        <taxon>Spermatophyta</taxon>
        <taxon>Magnoliopsida</taxon>
        <taxon>Ranunculales</taxon>
        <taxon>Ranunculaceae</taxon>
        <taxon>Coptidoideae</taxon>
        <taxon>Coptis</taxon>
    </lineage>
</organism>
<dbReference type="InterPro" id="IPR016461">
    <property type="entry name" value="COMT-like"/>
</dbReference>
<proteinExistence type="predicted"/>
<keyword evidence="1" id="KW-0489">Methyltransferase</keyword>
<dbReference type="InterPro" id="IPR036390">
    <property type="entry name" value="WH_DNA-bd_sf"/>
</dbReference>
<feature type="domain" description="O-methyltransferase C-terminal" evidence="5">
    <location>
        <begin position="126"/>
        <end position="331"/>
    </location>
</feature>
<evidence type="ECO:0000313" key="8">
    <source>
        <dbReference type="Proteomes" id="UP000631114"/>
    </source>
</evidence>
<dbReference type="Pfam" id="PF08100">
    <property type="entry name" value="Dimerisation"/>
    <property type="match status" value="1"/>
</dbReference>
<keyword evidence="3" id="KW-0949">S-adenosyl-L-methionine</keyword>
<gene>
    <name evidence="7" type="ORF">IFM89_034666</name>
</gene>
<keyword evidence="8" id="KW-1185">Reference proteome</keyword>
<evidence type="ECO:0000256" key="3">
    <source>
        <dbReference type="ARBA" id="ARBA00022691"/>
    </source>
</evidence>
<evidence type="ECO:0000259" key="6">
    <source>
        <dbReference type="Pfam" id="PF08100"/>
    </source>
</evidence>
<dbReference type="GO" id="GO:0046983">
    <property type="term" value="F:protein dimerization activity"/>
    <property type="evidence" value="ECO:0007669"/>
    <property type="project" value="InterPro"/>
</dbReference>
<dbReference type="GO" id="GO:0008171">
    <property type="term" value="F:O-methyltransferase activity"/>
    <property type="evidence" value="ECO:0007669"/>
    <property type="project" value="InterPro"/>
</dbReference>
<dbReference type="Gene3D" id="3.40.50.150">
    <property type="entry name" value="Vaccinia Virus protein VP39"/>
    <property type="match status" value="1"/>
</dbReference>
<dbReference type="PANTHER" id="PTHR11746">
    <property type="entry name" value="O-METHYLTRANSFERASE"/>
    <property type="match status" value="1"/>
</dbReference>
<dbReference type="Gene3D" id="1.10.10.10">
    <property type="entry name" value="Winged helix-like DNA-binding domain superfamily/Winged helix DNA-binding domain"/>
    <property type="match status" value="1"/>
</dbReference>
<dbReference type="InterPro" id="IPR001077">
    <property type="entry name" value="COMT_C"/>
</dbReference>
<evidence type="ECO:0000259" key="5">
    <source>
        <dbReference type="Pfam" id="PF00891"/>
    </source>
</evidence>
<dbReference type="SUPFAM" id="SSF53335">
    <property type="entry name" value="S-adenosyl-L-methionine-dependent methyltransferases"/>
    <property type="match status" value="1"/>
</dbReference>
<dbReference type="FunFam" id="3.40.50.150:FF:000061">
    <property type="entry name" value="Caffeic acid O-methyltransferase"/>
    <property type="match status" value="1"/>
</dbReference>
<dbReference type="Pfam" id="PF00891">
    <property type="entry name" value="Methyltransf_2"/>
    <property type="match status" value="1"/>
</dbReference>
<dbReference type="GO" id="GO:0032259">
    <property type="term" value="P:methylation"/>
    <property type="evidence" value="ECO:0007669"/>
    <property type="project" value="UniProtKB-KW"/>
</dbReference>
<evidence type="ECO:0000313" key="7">
    <source>
        <dbReference type="EMBL" id="KAF9603317.1"/>
    </source>
</evidence>
<sequence>MEDDVGSSAFSLATMSIFPMVLRTVIELDLLEIISKAGSNAQLSPSQISSKLPTKNPTMTSMMLDRILRLLASYSMLTCTTTTLENGQVEWLYGLAPISKYFVKDQDGISISPFMMMNYDIYHETWNHLKDAVLDGGIVFNKAHGMTPFQYAKVNPRFNHVFNEAFFHLTSLMMKDLLSKYKGFKFFKEVTDVGGGTGASLSIITSKYPSVKGINFDLPHVIEHAPPYHGVQHVGGDMFESIPKSEAILLKWVLHNWNDECCLRLLKNCYKALPKHGKVIVIELISPTTNEVSDAAKCFFLCDLVMMINFGDSKERTEQEFEALAKEAGFSSVDVGCYAFNYWIIEFRK</sequence>
<feature type="domain" description="O-methyltransferase dimerisation" evidence="6">
    <location>
        <begin position="11"/>
        <end position="105"/>
    </location>
</feature>